<protein>
    <submittedName>
        <fullName evidence="2">Uncharacterized protein</fullName>
    </submittedName>
</protein>
<organism evidence="2 3">
    <name type="scientific">Bacillus pumilus</name>
    <name type="common">Bacillus mesentericus</name>
    <dbReference type="NCBI Taxonomy" id="1408"/>
    <lineage>
        <taxon>Bacteria</taxon>
        <taxon>Bacillati</taxon>
        <taxon>Bacillota</taxon>
        <taxon>Bacilli</taxon>
        <taxon>Bacillales</taxon>
        <taxon>Bacillaceae</taxon>
        <taxon>Bacillus</taxon>
    </lineage>
</organism>
<dbReference type="Proteomes" id="UP000031978">
    <property type="component" value="Unassembled WGS sequence"/>
</dbReference>
<reference evidence="2 3" key="1">
    <citation type="submission" date="2014-12" db="EMBL/GenBank/DDBJ databases">
        <title>Draft Genome Sequences of Five Spore-Forming Food Isolates of Bacillus pumilus.</title>
        <authorList>
            <person name="de Jong A."/>
            <person name="van Heel A.J."/>
            <person name="Montalban-Lopez M."/>
            <person name="Krawczyk A.O."/>
            <person name="Berendsen E.M."/>
            <person name="Wells-Bennik M."/>
            <person name="Kuipers O.P."/>
        </authorList>
    </citation>
    <scope>NUCLEOTIDE SEQUENCE [LARGE SCALE GENOMIC DNA]</scope>
    <source>
        <strain evidence="2 3">B4127</strain>
    </source>
</reference>
<proteinExistence type="predicted"/>
<name>A0AB34QX73_BACPU</name>
<evidence type="ECO:0000313" key="2">
    <source>
        <dbReference type="EMBL" id="KIL23612.1"/>
    </source>
</evidence>
<keyword evidence="1" id="KW-0472">Membrane</keyword>
<sequence length="40" mass="4716">MNSFISKVIFSLFYFNVSILVLILTTSSQFHKQTALVYWK</sequence>
<comment type="caution">
    <text evidence="2">The sequence shown here is derived from an EMBL/GenBank/DDBJ whole genome shotgun (WGS) entry which is preliminary data.</text>
</comment>
<dbReference type="AlphaFoldDB" id="A0AB34QX73"/>
<gene>
    <name evidence="2" type="ORF">B4127_1174</name>
</gene>
<accession>A0AB34QX73</accession>
<keyword evidence="1" id="KW-0812">Transmembrane</keyword>
<keyword evidence="1" id="KW-1133">Transmembrane helix</keyword>
<feature type="transmembrane region" description="Helical" evidence="1">
    <location>
        <begin position="12"/>
        <end position="30"/>
    </location>
</feature>
<evidence type="ECO:0000256" key="1">
    <source>
        <dbReference type="SAM" id="Phobius"/>
    </source>
</evidence>
<dbReference type="EMBL" id="JXCL01000008">
    <property type="protein sequence ID" value="KIL23612.1"/>
    <property type="molecule type" value="Genomic_DNA"/>
</dbReference>
<evidence type="ECO:0000313" key="3">
    <source>
        <dbReference type="Proteomes" id="UP000031978"/>
    </source>
</evidence>